<organism evidence="1 2">
    <name type="scientific">Actinomadura chibensis</name>
    <dbReference type="NCBI Taxonomy" id="392828"/>
    <lineage>
        <taxon>Bacteria</taxon>
        <taxon>Bacillati</taxon>
        <taxon>Actinomycetota</taxon>
        <taxon>Actinomycetes</taxon>
        <taxon>Streptosporangiales</taxon>
        <taxon>Thermomonosporaceae</taxon>
        <taxon>Actinomadura</taxon>
    </lineage>
</organism>
<comment type="caution">
    <text evidence="1">The sequence shown here is derived from an EMBL/GenBank/DDBJ whole genome shotgun (WGS) entry which is preliminary data.</text>
</comment>
<proteinExistence type="predicted"/>
<sequence>MAMLEDAAKFGMDSHAAVNALENVAFELDKMGAAERREFAELLERVAASAEPAQREWILSLPRNLGIDS</sequence>
<dbReference type="Proteomes" id="UP000323380">
    <property type="component" value="Unassembled WGS sequence"/>
</dbReference>
<evidence type="ECO:0000313" key="2">
    <source>
        <dbReference type="Proteomes" id="UP000323380"/>
    </source>
</evidence>
<name>A0A5D0NVW3_9ACTN</name>
<dbReference type="STRING" id="1220554.GCA_001552135_06736"/>
<gene>
    <name evidence="1" type="ORF">FXF69_03735</name>
</gene>
<keyword evidence="2" id="KW-1185">Reference proteome</keyword>
<accession>A0A5D0NVW3</accession>
<protein>
    <submittedName>
        <fullName evidence="1">Uncharacterized protein</fullName>
    </submittedName>
</protein>
<dbReference type="AlphaFoldDB" id="A0A5D0NVW3"/>
<reference evidence="1 2" key="1">
    <citation type="submission" date="2019-08" db="EMBL/GenBank/DDBJ databases">
        <title>Actinomadura sp. nov. CYP1-5 isolated from mountain soil.</title>
        <authorList>
            <person name="Songsumanus A."/>
            <person name="Kuncharoen N."/>
            <person name="Kudo T."/>
            <person name="Yuki M."/>
            <person name="Igarashi Y."/>
            <person name="Tanasupawat S."/>
        </authorList>
    </citation>
    <scope>NUCLEOTIDE SEQUENCE [LARGE SCALE GENOMIC DNA]</scope>
    <source>
        <strain evidence="1 2">JCM 14158</strain>
    </source>
</reference>
<dbReference type="EMBL" id="VSFG01000001">
    <property type="protein sequence ID" value="TYB48328.1"/>
    <property type="molecule type" value="Genomic_DNA"/>
</dbReference>
<dbReference type="RefSeq" id="WP_148344077.1">
    <property type="nucleotide sequence ID" value="NZ_VSFG01000001.1"/>
</dbReference>
<evidence type="ECO:0000313" key="1">
    <source>
        <dbReference type="EMBL" id="TYB48328.1"/>
    </source>
</evidence>